<keyword evidence="1" id="KW-0472">Membrane</keyword>
<dbReference type="InParanoid" id="A0A2K1KJ91"/>
<name>A0A2K1KJ91_PHYPA</name>
<proteinExistence type="predicted"/>
<gene>
    <name evidence="2" type="ORF">PHYPA_007521</name>
</gene>
<dbReference type="EnsemblPlants" id="Pp3c5_11130V3.1">
    <property type="protein sequence ID" value="Pp3c5_11130V3.1"/>
    <property type="gene ID" value="Pp3c5_11130"/>
</dbReference>
<keyword evidence="4" id="KW-1185">Reference proteome</keyword>
<reference evidence="2 4" key="1">
    <citation type="journal article" date="2008" name="Science">
        <title>The Physcomitrella genome reveals evolutionary insights into the conquest of land by plants.</title>
        <authorList>
            <person name="Rensing S."/>
            <person name="Lang D."/>
            <person name="Zimmer A."/>
            <person name="Terry A."/>
            <person name="Salamov A."/>
            <person name="Shapiro H."/>
            <person name="Nishiyama T."/>
            <person name="Perroud P.-F."/>
            <person name="Lindquist E."/>
            <person name="Kamisugi Y."/>
            <person name="Tanahashi T."/>
            <person name="Sakakibara K."/>
            <person name="Fujita T."/>
            <person name="Oishi K."/>
            <person name="Shin-I T."/>
            <person name="Kuroki Y."/>
            <person name="Toyoda A."/>
            <person name="Suzuki Y."/>
            <person name="Hashimoto A."/>
            <person name="Yamaguchi K."/>
            <person name="Sugano A."/>
            <person name="Kohara Y."/>
            <person name="Fujiyama A."/>
            <person name="Anterola A."/>
            <person name="Aoki S."/>
            <person name="Ashton N."/>
            <person name="Barbazuk W.B."/>
            <person name="Barker E."/>
            <person name="Bennetzen J."/>
            <person name="Bezanilla M."/>
            <person name="Blankenship R."/>
            <person name="Cho S.H."/>
            <person name="Dutcher S."/>
            <person name="Estelle M."/>
            <person name="Fawcett J.A."/>
            <person name="Gundlach H."/>
            <person name="Hanada K."/>
            <person name="Heyl A."/>
            <person name="Hicks K.A."/>
            <person name="Hugh J."/>
            <person name="Lohr M."/>
            <person name="Mayer K."/>
            <person name="Melkozernov A."/>
            <person name="Murata T."/>
            <person name="Nelson D."/>
            <person name="Pils B."/>
            <person name="Prigge M."/>
            <person name="Reiss B."/>
            <person name="Renner T."/>
            <person name="Rombauts S."/>
            <person name="Rushton P."/>
            <person name="Sanderfoot A."/>
            <person name="Schween G."/>
            <person name="Shiu S.-H."/>
            <person name="Stueber K."/>
            <person name="Theodoulou F.L."/>
            <person name="Tu H."/>
            <person name="Van de Peer Y."/>
            <person name="Verrier P.J."/>
            <person name="Waters E."/>
            <person name="Wood A."/>
            <person name="Yang L."/>
            <person name="Cove D."/>
            <person name="Cuming A."/>
            <person name="Hasebe M."/>
            <person name="Lucas S."/>
            <person name="Mishler D.B."/>
            <person name="Reski R."/>
            <person name="Grigoriev I."/>
            <person name="Quatrano R.S."/>
            <person name="Boore J.L."/>
        </authorList>
    </citation>
    <scope>NUCLEOTIDE SEQUENCE [LARGE SCALE GENOMIC DNA]</scope>
    <source>
        <strain evidence="3 4">cv. Gransden 2004</strain>
    </source>
</reference>
<dbReference type="Gramene" id="Pp3c5_11130V3.1">
    <property type="protein sequence ID" value="Pp3c5_11130V3.1"/>
    <property type="gene ID" value="Pp3c5_11130"/>
</dbReference>
<dbReference type="EMBL" id="ABEU02000005">
    <property type="protein sequence ID" value="PNR53846.1"/>
    <property type="molecule type" value="Genomic_DNA"/>
</dbReference>
<dbReference type="AlphaFoldDB" id="A0A2K1KJ91"/>
<protein>
    <submittedName>
        <fullName evidence="2 3">Uncharacterized protein</fullName>
    </submittedName>
</protein>
<dbReference type="Gramene" id="Pp3c5_11130V3.2">
    <property type="protein sequence ID" value="Pp3c5_11130V3.2"/>
    <property type="gene ID" value="Pp3c5_11130"/>
</dbReference>
<reference evidence="3" key="3">
    <citation type="submission" date="2020-12" db="UniProtKB">
        <authorList>
            <consortium name="EnsemblPlants"/>
        </authorList>
    </citation>
    <scope>IDENTIFICATION</scope>
</reference>
<evidence type="ECO:0000313" key="3">
    <source>
        <dbReference type="EnsemblPlants" id="Pp3c5_11130V3.1"/>
    </source>
</evidence>
<reference evidence="2 4" key="2">
    <citation type="journal article" date="2018" name="Plant J.">
        <title>The Physcomitrella patens chromosome-scale assembly reveals moss genome structure and evolution.</title>
        <authorList>
            <person name="Lang D."/>
            <person name="Ullrich K.K."/>
            <person name="Murat F."/>
            <person name="Fuchs J."/>
            <person name="Jenkins J."/>
            <person name="Haas F.B."/>
            <person name="Piednoel M."/>
            <person name="Gundlach H."/>
            <person name="Van Bel M."/>
            <person name="Meyberg R."/>
            <person name="Vives C."/>
            <person name="Morata J."/>
            <person name="Symeonidi A."/>
            <person name="Hiss M."/>
            <person name="Muchero W."/>
            <person name="Kamisugi Y."/>
            <person name="Saleh O."/>
            <person name="Blanc G."/>
            <person name="Decker E.L."/>
            <person name="van Gessel N."/>
            <person name="Grimwood J."/>
            <person name="Hayes R.D."/>
            <person name="Graham S.W."/>
            <person name="Gunter L.E."/>
            <person name="McDaniel S.F."/>
            <person name="Hoernstein S.N.W."/>
            <person name="Larsson A."/>
            <person name="Li F.W."/>
            <person name="Perroud P.F."/>
            <person name="Phillips J."/>
            <person name="Ranjan P."/>
            <person name="Rokshar D.S."/>
            <person name="Rothfels C.J."/>
            <person name="Schneider L."/>
            <person name="Shu S."/>
            <person name="Stevenson D.W."/>
            <person name="Thummler F."/>
            <person name="Tillich M."/>
            <person name="Villarreal Aguilar J.C."/>
            <person name="Widiez T."/>
            <person name="Wong G.K."/>
            <person name="Wymore A."/>
            <person name="Zhang Y."/>
            <person name="Zimmer A.D."/>
            <person name="Quatrano R.S."/>
            <person name="Mayer K.F.X."/>
            <person name="Goodstein D."/>
            <person name="Casacuberta J.M."/>
            <person name="Vandepoele K."/>
            <person name="Reski R."/>
            <person name="Cuming A.C."/>
            <person name="Tuskan G.A."/>
            <person name="Maumus F."/>
            <person name="Salse J."/>
            <person name="Schmutz J."/>
            <person name="Rensing S.A."/>
        </authorList>
    </citation>
    <scope>NUCLEOTIDE SEQUENCE [LARGE SCALE GENOMIC DNA]</scope>
    <source>
        <strain evidence="3 4">cv. Gransden 2004</strain>
    </source>
</reference>
<keyword evidence="1" id="KW-1133">Transmembrane helix</keyword>
<evidence type="ECO:0000256" key="1">
    <source>
        <dbReference type="SAM" id="Phobius"/>
    </source>
</evidence>
<dbReference type="Proteomes" id="UP000006727">
    <property type="component" value="Chromosome 5"/>
</dbReference>
<keyword evidence="1" id="KW-0812">Transmembrane</keyword>
<evidence type="ECO:0000313" key="2">
    <source>
        <dbReference type="EMBL" id="PNR53846.1"/>
    </source>
</evidence>
<evidence type="ECO:0000313" key="4">
    <source>
        <dbReference type="Proteomes" id="UP000006727"/>
    </source>
</evidence>
<organism evidence="2">
    <name type="scientific">Physcomitrium patens</name>
    <name type="common">Spreading-leaved earth moss</name>
    <name type="synonym">Physcomitrella patens</name>
    <dbReference type="NCBI Taxonomy" id="3218"/>
    <lineage>
        <taxon>Eukaryota</taxon>
        <taxon>Viridiplantae</taxon>
        <taxon>Streptophyta</taxon>
        <taxon>Embryophyta</taxon>
        <taxon>Bryophyta</taxon>
        <taxon>Bryophytina</taxon>
        <taxon>Bryopsida</taxon>
        <taxon>Funariidae</taxon>
        <taxon>Funariales</taxon>
        <taxon>Funariaceae</taxon>
        <taxon>Physcomitrium</taxon>
    </lineage>
</organism>
<feature type="transmembrane region" description="Helical" evidence="1">
    <location>
        <begin position="58"/>
        <end position="80"/>
    </location>
</feature>
<accession>A0A2K1KJ91</accession>
<sequence length="142" mass="15921">MQSSSFESKLLSPKLYGVSSRHNHLTDHTPQSNSPLIQTRQSSLGLYSGLPVGIDCCAWANFQLMIASVFVVSTVFVQLARRRHSIKLLPKYSTAMEAGLFDLRILMKILLLLWRTLIAEEEFWSSFQSSLNKAKATTTTIA</sequence>
<dbReference type="EnsemblPlants" id="Pp3c5_11130V3.2">
    <property type="protein sequence ID" value="Pp3c5_11130V3.2"/>
    <property type="gene ID" value="Pp3c5_11130"/>
</dbReference>